<dbReference type="OrthoDB" id="9804482at2"/>
<gene>
    <name evidence="8" type="ORF">PMEL1_01208</name>
</gene>
<evidence type="ECO:0000256" key="4">
    <source>
        <dbReference type="ARBA" id="ARBA00022833"/>
    </source>
</evidence>
<sequence length="232" mass="25855">MNSEFPKLSISHWAEADRPREKLERLGAGALSDAELLAILIGSGTPKESAVDLMKRILNDCNNNLNTLGKLSIRDLEQYKGIGSAKAITILAACELGKRRQKATVEEAPILNSAESIYQFMHTTIQDLDIEEGWVLMMKQNFRLIEAKRISVGGLTMAPVDLRLMMKEVLLKNTTVLAFCHNHPSGSTNPSREDDMLTSHIHKACELLHIHFADHVILADGGYFSYREEGKL</sequence>
<evidence type="ECO:0000256" key="1">
    <source>
        <dbReference type="ARBA" id="ARBA00022670"/>
    </source>
</evidence>
<dbReference type="Gene3D" id="3.40.140.10">
    <property type="entry name" value="Cytidine Deaminase, domain 2"/>
    <property type="match status" value="1"/>
</dbReference>
<dbReference type="PANTHER" id="PTHR30471:SF3">
    <property type="entry name" value="UPF0758 PROTEIN YEES-RELATED"/>
    <property type="match status" value="1"/>
</dbReference>
<name>A0A250KHX3_9BACT</name>
<dbReference type="Pfam" id="PF04002">
    <property type="entry name" value="RadC"/>
    <property type="match status" value="1"/>
</dbReference>
<comment type="similarity">
    <text evidence="6">Belongs to the UPF0758 family.</text>
</comment>
<dbReference type="InterPro" id="IPR001405">
    <property type="entry name" value="UPF0758"/>
</dbReference>
<dbReference type="InterPro" id="IPR046778">
    <property type="entry name" value="UPF0758_N"/>
</dbReference>
<evidence type="ECO:0000256" key="2">
    <source>
        <dbReference type="ARBA" id="ARBA00022723"/>
    </source>
</evidence>
<dbReference type="GO" id="GO:0046872">
    <property type="term" value="F:metal ion binding"/>
    <property type="evidence" value="ECO:0007669"/>
    <property type="project" value="UniProtKB-KW"/>
</dbReference>
<evidence type="ECO:0000313" key="8">
    <source>
        <dbReference type="EMBL" id="BBA29278.1"/>
    </source>
</evidence>
<protein>
    <recommendedName>
        <fullName evidence="7">MPN domain-containing protein</fullName>
    </recommendedName>
</protein>
<dbReference type="InterPro" id="IPR037518">
    <property type="entry name" value="MPN"/>
</dbReference>
<dbReference type="CDD" id="cd08071">
    <property type="entry name" value="MPN_DUF2466"/>
    <property type="match status" value="1"/>
</dbReference>
<dbReference type="InterPro" id="IPR020891">
    <property type="entry name" value="UPF0758_CS"/>
</dbReference>
<keyword evidence="3" id="KW-0378">Hydrolase</keyword>
<dbReference type="Pfam" id="PF20582">
    <property type="entry name" value="UPF0758_N"/>
    <property type="match status" value="1"/>
</dbReference>
<dbReference type="GO" id="GO:0006508">
    <property type="term" value="P:proteolysis"/>
    <property type="evidence" value="ECO:0007669"/>
    <property type="project" value="UniProtKB-KW"/>
</dbReference>
<dbReference type="AlphaFoldDB" id="A0A250KHX3"/>
<reference evidence="8 9" key="1">
    <citation type="submission" date="2017-05" db="EMBL/GenBank/DDBJ databases">
        <title>whole genome sequence of Prevotella melaninogenica GAI 07411.</title>
        <authorList>
            <person name="Kondo Y."/>
            <person name="Hoshino T."/>
        </authorList>
    </citation>
    <scope>NUCLEOTIDE SEQUENCE [LARGE SCALE GENOMIC DNA]</scope>
    <source>
        <strain evidence="8 9">GAI 07411</strain>
    </source>
</reference>
<keyword evidence="1" id="KW-0645">Protease</keyword>
<dbReference type="RefSeq" id="WP_120174398.1">
    <property type="nucleotide sequence ID" value="NZ_AP018049.1"/>
</dbReference>
<keyword evidence="4" id="KW-0862">Zinc</keyword>
<keyword evidence="5" id="KW-0482">Metalloprotease</keyword>
<dbReference type="GO" id="GO:0008237">
    <property type="term" value="F:metallopeptidase activity"/>
    <property type="evidence" value="ECO:0007669"/>
    <property type="project" value="UniProtKB-KW"/>
</dbReference>
<evidence type="ECO:0000256" key="6">
    <source>
        <dbReference type="RuleBase" id="RU003797"/>
    </source>
</evidence>
<accession>A0A250KHX3</accession>
<dbReference type="SUPFAM" id="SSF102712">
    <property type="entry name" value="JAB1/MPN domain"/>
    <property type="match status" value="1"/>
</dbReference>
<proteinExistence type="inferred from homology"/>
<feature type="domain" description="MPN" evidence="7">
    <location>
        <begin position="110"/>
        <end position="232"/>
    </location>
</feature>
<evidence type="ECO:0000259" key="7">
    <source>
        <dbReference type="PROSITE" id="PS50249"/>
    </source>
</evidence>
<evidence type="ECO:0000256" key="5">
    <source>
        <dbReference type="ARBA" id="ARBA00023049"/>
    </source>
</evidence>
<dbReference type="PROSITE" id="PS50249">
    <property type="entry name" value="MPN"/>
    <property type="match status" value="1"/>
</dbReference>
<evidence type="ECO:0000256" key="3">
    <source>
        <dbReference type="ARBA" id="ARBA00022801"/>
    </source>
</evidence>
<evidence type="ECO:0000313" key="9">
    <source>
        <dbReference type="Proteomes" id="UP000267517"/>
    </source>
</evidence>
<dbReference type="NCBIfam" id="TIGR00608">
    <property type="entry name" value="radc"/>
    <property type="match status" value="1"/>
</dbReference>
<dbReference type="Proteomes" id="UP000267517">
    <property type="component" value="Chromosome I"/>
</dbReference>
<dbReference type="InterPro" id="IPR025657">
    <property type="entry name" value="RadC_JAB"/>
</dbReference>
<dbReference type="NCBIfam" id="NF000642">
    <property type="entry name" value="PRK00024.1"/>
    <property type="match status" value="1"/>
</dbReference>
<dbReference type="PROSITE" id="PS01302">
    <property type="entry name" value="UPF0758"/>
    <property type="match status" value="1"/>
</dbReference>
<dbReference type="PANTHER" id="PTHR30471">
    <property type="entry name" value="DNA REPAIR PROTEIN RADC"/>
    <property type="match status" value="1"/>
</dbReference>
<organism evidence="8 9">
    <name type="scientific">Prevotella melaninogenica</name>
    <dbReference type="NCBI Taxonomy" id="28132"/>
    <lineage>
        <taxon>Bacteria</taxon>
        <taxon>Pseudomonadati</taxon>
        <taxon>Bacteroidota</taxon>
        <taxon>Bacteroidia</taxon>
        <taxon>Bacteroidales</taxon>
        <taxon>Prevotellaceae</taxon>
        <taxon>Prevotella</taxon>
    </lineage>
</organism>
<keyword evidence="2" id="KW-0479">Metal-binding</keyword>
<dbReference type="EMBL" id="AP018049">
    <property type="protein sequence ID" value="BBA29278.1"/>
    <property type="molecule type" value="Genomic_DNA"/>
</dbReference>